<sequence>MTRTATRNAPLSLTSTFKLQVKIMGGFPVVFVGYELEDDALDIYQSSNDPRDAVKSLLRVVESETSRPASIVRYDDSKGQTHKFVCCFADLSGRAYSPKEIDAIPVPPEFSRVPNRVKTRGELERKFSPSAMVNSYGADGKTRVDTGAVIGRTIQYSYLSSPHVPLKRPGYPDVTETVGTLLRQDASVDRQLKRTGFRKCIEKMADACKSS</sequence>
<dbReference type="Proteomes" id="UP001175211">
    <property type="component" value="Unassembled WGS sequence"/>
</dbReference>
<name>A0AA39N8Z7_ARMTA</name>
<dbReference type="AlphaFoldDB" id="A0AA39N8Z7"/>
<dbReference type="RefSeq" id="XP_060333148.1">
    <property type="nucleotide sequence ID" value="XM_060469456.1"/>
</dbReference>
<gene>
    <name evidence="1" type="ORF">EV420DRAFT_1478045</name>
</gene>
<keyword evidence="2" id="KW-1185">Reference proteome</keyword>
<dbReference type="EMBL" id="JAUEPS010000011">
    <property type="protein sequence ID" value="KAK0461251.1"/>
    <property type="molecule type" value="Genomic_DNA"/>
</dbReference>
<organism evidence="1 2">
    <name type="scientific">Armillaria tabescens</name>
    <name type="common">Ringless honey mushroom</name>
    <name type="synonym">Agaricus tabescens</name>
    <dbReference type="NCBI Taxonomy" id="1929756"/>
    <lineage>
        <taxon>Eukaryota</taxon>
        <taxon>Fungi</taxon>
        <taxon>Dikarya</taxon>
        <taxon>Basidiomycota</taxon>
        <taxon>Agaricomycotina</taxon>
        <taxon>Agaricomycetes</taxon>
        <taxon>Agaricomycetidae</taxon>
        <taxon>Agaricales</taxon>
        <taxon>Marasmiineae</taxon>
        <taxon>Physalacriaceae</taxon>
        <taxon>Desarmillaria</taxon>
    </lineage>
</organism>
<dbReference type="GeneID" id="85353004"/>
<reference evidence="1" key="1">
    <citation type="submission" date="2023-06" db="EMBL/GenBank/DDBJ databases">
        <authorList>
            <consortium name="Lawrence Berkeley National Laboratory"/>
            <person name="Ahrendt S."/>
            <person name="Sahu N."/>
            <person name="Indic B."/>
            <person name="Wong-Bajracharya J."/>
            <person name="Merenyi Z."/>
            <person name="Ke H.-M."/>
            <person name="Monk M."/>
            <person name="Kocsube S."/>
            <person name="Drula E."/>
            <person name="Lipzen A."/>
            <person name="Balint B."/>
            <person name="Henrissat B."/>
            <person name="Andreopoulos B."/>
            <person name="Martin F.M."/>
            <person name="Harder C.B."/>
            <person name="Rigling D."/>
            <person name="Ford K.L."/>
            <person name="Foster G.D."/>
            <person name="Pangilinan J."/>
            <person name="Papanicolaou A."/>
            <person name="Barry K."/>
            <person name="LaButti K."/>
            <person name="Viragh M."/>
            <person name="Koriabine M."/>
            <person name="Yan M."/>
            <person name="Riley R."/>
            <person name="Champramary S."/>
            <person name="Plett K.L."/>
            <person name="Tsai I.J."/>
            <person name="Slot J."/>
            <person name="Sipos G."/>
            <person name="Plett J."/>
            <person name="Nagy L.G."/>
            <person name="Grigoriev I.V."/>
        </authorList>
    </citation>
    <scope>NUCLEOTIDE SEQUENCE</scope>
    <source>
        <strain evidence="1">CCBAS 213</strain>
    </source>
</reference>
<proteinExistence type="predicted"/>
<comment type="caution">
    <text evidence="1">The sequence shown here is derived from an EMBL/GenBank/DDBJ whole genome shotgun (WGS) entry which is preliminary data.</text>
</comment>
<protein>
    <submittedName>
        <fullName evidence="1">Uncharacterized protein</fullName>
    </submittedName>
</protein>
<accession>A0AA39N8Z7</accession>
<evidence type="ECO:0000313" key="1">
    <source>
        <dbReference type="EMBL" id="KAK0461251.1"/>
    </source>
</evidence>
<evidence type="ECO:0000313" key="2">
    <source>
        <dbReference type="Proteomes" id="UP001175211"/>
    </source>
</evidence>